<protein>
    <submittedName>
        <fullName evidence="2 4">Uncharacterized protein</fullName>
    </submittedName>
</protein>
<evidence type="ECO:0000313" key="2">
    <source>
        <dbReference type="EMBL" id="VDL65517.1"/>
    </source>
</evidence>
<dbReference type="WBParaSite" id="NBR_0000192701-mRNA-1">
    <property type="protein sequence ID" value="NBR_0000192701-mRNA-1"/>
    <property type="gene ID" value="NBR_0000192701"/>
</dbReference>
<evidence type="ECO:0000313" key="3">
    <source>
        <dbReference type="Proteomes" id="UP000271162"/>
    </source>
</evidence>
<evidence type="ECO:0000256" key="1">
    <source>
        <dbReference type="SAM" id="MobiDB-lite"/>
    </source>
</evidence>
<dbReference type="Proteomes" id="UP000271162">
    <property type="component" value="Unassembled WGS sequence"/>
</dbReference>
<accession>A0A0N4XHC5</accession>
<organism evidence="4">
    <name type="scientific">Nippostrongylus brasiliensis</name>
    <name type="common">Rat hookworm</name>
    <dbReference type="NCBI Taxonomy" id="27835"/>
    <lineage>
        <taxon>Eukaryota</taxon>
        <taxon>Metazoa</taxon>
        <taxon>Ecdysozoa</taxon>
        <taxon>Nematoda</taxon>
        <taxon>Chromadorea</taxon>
        <taxon>Rhabditida</taxon>
        <taxon>Rhabditina</taxon>
        <taxon>Rhabditomorpha</taxon>
        <taxon>Strongyloidea</taxon>
        <taxon>Heligmosomidae</taxon>
        <taxon>Nippostrongylus</taxon>
    </lineage>
</organism>
<reference evidence="4" key="1">
    <citation type="submission" date="2017-02" db="UniProtKB">
        <authorList>
            <consortium name="WormBaseParasite"/>
        </authorList>
    </citation>
    <scope>IDENTIFICATION</scope>
</reference>
<evidence type="ECO:0000313" key="4">
    <source>
        <dbReference type="WBParaSite" id="NBR_0000192701-mRNA-1"/>
    </source>
</evidence>
<sequence>MFQESVEPKQTLSDVQSEDFVYNTSTQYPSTTPFESTTYKHFSFDNVNDDKSSTLSNEIQHEASGMEADQEAIEASGENVGVISSSERSSFVYKTSTQYPHTTPFETSTLQHFSFGNAPTAVPTMQKDPTTPTPNEELINRLRSIAQEAPNYSTIQLATKLSALVENLLLSMQEEQNARRI</sequence>
<name>A0A0N4XHC5_NIPBR</name>
<gene>
    <name evidence="2" type="ORF">NBR_LOCUS1928</name>
</gene>
<dbReference type="STRING" id="27835.A0A0N4XHC5"/>
<reference evidence="2 3" key="2">
    <citation type="submission" date="2018-11" db="EMBL/GenBank/DDBJ databases">
        <authorList>
            <consortium name="Pathogen Informatics"/>
        </authorList>
    </citation>
    <scope>NUCLEOTIDE SEQUENCE [LARGE SCALE GENOMIC DNA]</scope>
</reference>
<proteinExistence type="predicted"/>
<dbReference type="EMBL" id="UYSL01001851">
    <property type="protein sequence ID" value="VDL65517.1"/>
    <property type="molecule type" value="Genomic_DNA"/>
</dbReference>
<keyword evidence="3" id="KW-1185">Reference proteome</keyword>
<dbReference type="AlphaFoldDB" id="A0A0N4XHC5"/>
<feature type="region of interest" description="Disordered" evidence="1">
    <location>
        <begin position="116"/>
        <end position="135"/>
    </location>
</feature>